<name>A0A3N0B2R7_9ACTN</name>
<organism evidence="1 2">
    <name type="scientific">Slackia equolifaciens</name>
    <dbReference type="NCBI Taxonomy" id="498718"/>
    <lineage>
        <taxon>Bacteria</taxon>
        <taxon>Bacillati</taxon>
        <taxon>Actinomycetota</taxon>
        <taxon>Coriobacteriia</taxon>
        <taxon>Eggerthellales</taxon>
        <taxon>Eggerthellaceae</taxon>
        <taxon>Slackia</taxon>
    </lineage>
</organism>
<keyword evidence="2" id="KW-1185">Reference proteome</keyword>
<sequence length="89" mass="9868">MGVKTKNGVVLSDEQLEHIAERFEHGEWPEGETRIVRGRPHLFGEALKSITYKDTASEIAAMDARAASLGLSRSEYLRALVRRDLAGMA</sequence>
<proteinExistence type="predicted"/>
<reference evidence="2" key="1">
    <citation type="submission" date="2018-05" db="EMBL/GenBank/DDBJ databases">
        <title>Genome Sequencing of selected type strains of the family Eggerthellaceae.</title>
        <authorList>
            <person name="Danylec N."/>
            <person name="Stoll D.A."/>
            <person name="Doetsch A."/>
            <person name="Huch M."/>
        </authorList>
    </citation>
    <scope>NUCLEOTIDE SEQUENCE [LARGE SCALE GENOMIC DNA]</scope>
    <source>
        <strain evidence="2">DSM 24851</strain>
    </source>
</reference>
<dbReference type="Proteomes" id="UP000269591">
    <property type="component" value="Unassembled WGS sequence"/>
</dbReference>
<gene>
    <name evidence="1" type="ORF">DMP06_02055</name>
</gene>
<protein>
    <submittedName>
        <fullName evidence="1">CopG family transcriptional regulator</fullName>
    </submittedName>
</protein>
<dbReference type="AlphaFoldDB" id="A0A3N0B2R7"/>
<evidence type="ECO:0000313" key="2">
    <source>
        <dbReference type="Proteomes" id="UP000269591"/>
    </source>
</evidence>
<evidence type="ECO:0000313" key="1">
    <source>
        <dbReference type="EMBL" id="RNL41392.1"/>
    </source>
</evidence>
<dbReference type="GO" id="GO:0006355">
    <property type="term" value="P:regulation of DNA-templated transcription"/>
    <property type="evidence" value="ECO:0007669"/>
    <property type="project" value="InterPro"/>
</dbReference>
<comment type="caution">
    <text evidence="1">The sequence shown here is derived from an EMBL/GenBank/DDBJ whole genome shotgun (WGS) entry which is preliminary data.</text>
</comment>
<dbReference type="InterPro" id="IPR013321">
    <property type="entry name" value="Arc_rbn_hlx_hlx"/>
</dbReference>
<dbReference type="EMBL" id="QIBX01000002">
    <property type="protein sequence ID" value="RNL41392.1"/>
    <property type="molecule type" value="Genomic_DNA"/>
</dbReference>
<accession>A0A3N0B2R7</accession>
<dbReference type="Gene3D" id="1.10.1220.10">
    <property type="entry name" value="Met repressor-like"/>
    <property type="match status" value="1"/>
</dbReference>